<dbReference type="InterPro" id="IPR042229">
    <property type="entry name" value="Listeria/Bacterioides_rpt_sf"/>
</dbReference>
<dbReference type="Gene3D" id="2.60.40.4270">
    <property type="entry name" value="Listeria-Bacteroides repeat domain"/>
    <property type="match status" value="1"/>
</dbReference>
<comment type="subcellular location">
    <subcellularLocation>
        <location evidence="1">Cell envelope</location>
    </subcellularLocation>
</comment>
<evidence type="ECO:0000256" key="3">
    <source>
        <dbReference type="SAM" id="SignalP"/>
    </source>
</evidence>
<evidence type="ECO:0000256" key="2">
    <source>
        <dbReference type="SAM" id="MobiDB-lite"/>
    </source>
</evidence>
<feature type="signal peptide" evidence="3">
    <location>
        <begin position="1"/>
        <end position="27"/>
    </location>
</feature>
<feature type="compositionally biased region" description="Polar residues" evidence="2">
    <location>
        <begin position="208"/>
        <end position="218"/>
    </location>
</feature>
<gene>
    <name evidence="5" type="ORF">BK138_22690</name>
</gene>
<evidence type="ECO:0000259" key="4">
    <source>
        <dbReference type="PROSITE" id="PS51272"/>
    </source>
</evidence>
<feature type="compositionally biased region" description="Gly residues" evidence="2">
    <location>
        <begin position="640"/>
        <end position="701"/>
    </location>
</feature>
<feature type="domain" description="SLH" evidence="4">
    <location>
        <begin position="940"/>
        <end position="999"/>
    </location>
</feature>
<dbReference type="STRING" id="297318.BK138_22690"/>
<dbReference type="GO" id="GO:0030313">
    <property type="term" value="C:cell envelope"/>
    <property type="evidence" value="ECO:0007669"/>
    <property type="project" value="UniProtKB-SubCell"/>
</dbReference>
<sequence>MHRLRKLSLGAVLMFGLQQLYPVAAFAEIAVEPQEDPFVFYVSDNDYGEGYKLRVSSYSDQEDLLHEETSENPPNEPFVISINPYENPWIPHVDLDDPRPITFRVETIKMNGSGSEGDGASPEASGGTGGSSGADSGIEEPGNPSGEVGDGTTGGTSSGNEGTVGSDSGETGGTGGSETGDAGQGDPIPGNSGEPGGLPGIGIESISTDVPQEDSTSVAAAPGNENSEEVVDSVDYTWSPMATVEGDIPAAPGSVDDLRVLVASIDSLGTSVGEGDEGFKYDEETHMVHYKVNLPKGGPYLVEASVDGDPYGSALVKPVTGVNRFPSKTLLEGNQIHTYFEVDADPLVPYTVEQLNGMDESLNADDGQAVDFGGQTYNTSKEVELPFEFPFYGEKHGQIWIDINGGIYFDNYSTPGPENYPDVDAPPALQAYVSGLRLNPTDPNSKILTKTIGEEGDRKFIVQWNNMYFYNADAPITFQAILFENGDVQYQYPNITIENGEYDDGEASTIGIQAARGLSLNYLLYSHRMSMIESNQAIRFSPVTVSDENPSDPGPGQYTVTYNGNGSTEGVVPVDGQAYGTEDSVTVQGNAGGLKKDGYDFAGWSRHSDGSGTLYKEGDTISVGSENITLYAVWAPVTPPGGGGDNGNGGGGDNGSGGDGGSGGGDHGSGNNGGSNGGGSNGGSNSSGGSGGSNNGGGSTGGSTTPASSGNSAASVPSPIVVNGKSYDGVLQTTTSTNNGQTSVTAVLDSSKLQAMLSQAGPGQSVTIPVMQAANTTTVGLTAESLRALENGASQLVIQTANGSYQIPVSEISTSRLTRIFQASGDVTGMNVQITIAGYEAAKAAQLQAAAQKMGLQLVTGPVDFRIAASFQGQTLNVSPYSTYVQHVLPIPAAGEGMVSTGVMLDENGTVHPVPTRLTGENGSRSAVMSSVTGGTFALVGYSTSFSDVSGHIQEVVQNLASRLILQGTGDGRFNPDHTTTRAEFTAILVRALGLAGGGQSSSYADVKPGDWYTEAVTLAQRYGIVNGYSDGTFRPGHTITREEALVMFNRAGKLARLKSGADQEGLSQALSAFTDSQAVSGWAAQAVAEAAQNELLNGFGAQLQPKKEITRAETAEILQRLLEKSGLI</sequence>
<dbReference type="AlphaFoldDB" id="A0A1R1EKA4"/>
<feature type="chain" id="PRO_5012842215" description="SLH domain-containing protein" evidence="3">
    <location>
        <begin position="28"/>
        <end position="1129"/>
    </location>
</feature>
<dbReference type="Pfam" id="PF09479">
    <property type="entry name" value="Flg_new"/>
    <property type="match status" value="1"/>
</dbReference>
<proteinExistence type="predicted"/>
<keyword evidence="6" id="KW-1185">Reference proteome</keyword>
<dbReference type="InterPro" id="IPR013378">
    <property type="entry name" value="InlB-like_B-rpt"/>
</dbReference>
<dbReference type="PANTHER" id="PTHR43308">
    <property type="entry name" value="OUTER MEMBRANE PROTEIN ALPHA-RELATED"/>
    <property type="match status" value="1"/>
</dbReference>
<feature type="region of interest" description="Disordered" evidence="2">
    <location>
        <begin position="639"/>
        <end position="720"/>
    </location>
</feature>
<dbReference type="InterPro" id="IPR051465">
    <property type="entry name" value="Cell_Envelope_Struct_Comp"/>
</dbReference>
<dbReference type="Pfam" id="PF00395">
    <property type="entry name" value="SLH"/>
    <property type="match status" value="3"/>
</dbReference>
<reference evidence="5 6" key="1">
    <citation type="submission" date="2016-11" db="EMBL/GenBank/DDBJ databases">
        <title>Paenibacillus species isolates.</title>
        <authorList>
            <person name="Beno S.M."/>
        </authorList>
    </citation>
    <scope>NUCLEOTIDE SEQUENCE [LARGE SCALE GENOMIC DNA]</scope>
    <source>
        <strain evidence="5 6">FSL R5-0378</strain>
    </source>
</reference>
<organism evidence="5 6">
    <name type="scientific">Paenibacillus rhizosphaerae</name>
    <dbReference type="NCBI Taxonomy" id="297318"/>
    <lineage>
        <taxon>Bacteria</taxon>
        <taxon>Bacillati</taxon>
        <taxon>Bacillota</taxon>
        <taxon>Bacilli</taxon>
        <taxon>Bacillales</taxon>
        <taxon>Paenibacillaceae</taxon>
        <taxon>Paenibacillus</taxon>
    </lineage>
</organism>
<dbReference type="NCBIfam" id="TIGR02543">
    <property type="entry name" value="List_Bact_rpt"/>
    <property type="match status" value="1"/>
</dbReference>
<feature type="compositionally biased region" description="Low complexity" evidence="2">
    <location>
        <begin position="158"/>
        <end position="169"/>
    </location>
</feature>
<protein>
    <recommendedName>
        <fullName evidence="4">SLH domain-containing protein</fullName>
    </recommendedName>
</protein>
<accession>A0A1R1EKA4</accession>
<keyword evidence="3" id="KW-0732">Signal</keyword>
<evidence type="ECO:0000313" key="5">
    <source>
        <dbReference type="EMBL" id="OMF52254.1"/>
    </source>
</evidence>
<comment type="caution">
    <text evidence="5">The sequence shown here is derived from an EMBL/GenBank/DDBJ whole genome shotgun (WGS) entry which is preliminary data.</text>
</comment>
<dbReference type="RefSeq" id="WP_076173076.1">
    <property type="nucleotide sequence ID" value="NZ_MRTP01000007.1"/>
</dbReference>
<feature type="domain" description="SLH" evidence="4">
    <location>
        <begin position="1000"/>
        <end position="1063"/>
    </location>
</feature>
<dbReference type="PROSITE" id="PS51272">
    <property type="entry name" value="SLH"/>
    <property type="match status" value="3"/>
</dbReference>
<evidence type="ECO:0000256" key="1">
    <source>
        <dbReference type="ARBA" id="ARBA00004196"/>
    </source>
</evidence>
<feature type="compositionally biased region" description="Gly residues" evidence="2">
    <location>
        <begin position="148"/>
        <end position="157"/>
    </location>
</feature>
<dbReference type="PANTHER" id="PTHR43308:SF5">
    <property type="entry name" value="S-LAYER PROTEIN _ PEPTIDOGLYCAN ENDO-BETA-N-ACETYLGLUCOSAMINIDASE"/>
    <property type="match status" value="1"/>
</dbReference>
<feature type="region of interest" description="Disordered" evidence="2">
    <location>
        <begin position="110"/>
        <end position="230"/>
    </location>
</feature>
<dbReference type="InterPro" id="IPR001119">
    <property type="entry name" value="SLH_dom"/>
</dbReference>
<feature type="compositionally biased region" description="Low complexity" evidence="2">
    <location>
        <begin position="179"/>
        <end position="192"/>
    </location>
</feature>
<feature type="compositionally biased region" description="Low complexity" evidence="2">
    <location>
        <begin position="702"/>
        <end position="715"/>
    </location>
</feature>
<evidence type="ECO:0000313" key="6">
    <source>
        <dbReference type="Proteomes" id="UP000187172"/>
    </source>
</evidence>
<dbReference type="EMBL" id="MRTP01000007">
    <property type="protein sequence ID" value="OMF52254.1"/>
    <property type="molecule type" value="Genomic_DNA"/>
</dbReference>
<feature type="domain" description="SLH" evidence="4">
    <location>
        <begin position="1071"/>
        <end position="1129"/>
    </location>
</feature>
<dbReference type="Proteomes" id="UP000187172">
    <property type="component" value="Unassembled WGS sequence"/>
</dbReference>
<name>A0A1R1EKA4_9BACL</name>